<comment type="caution">
    <text evidence="1">The sequence shown here is derived from an EMBL/GenBank/DDBJ whole genome shotgun (WGS) entry which is preliminary data.</text>
</comment>
<name>H1PYI5_9FUSO</name>
<dbReference type="AlphaFoldDB" id="H1PYI5"/>
<protein>
    <submittedName>
        <fullName evidence="1">Uncharacterized protein</fullName>
    </submittedName>
</protein>
<evidence type="ECO:0000313" key="2">
    <source>
        <dbReference type="Proteomes" id="UP000003233"/>
    </source>
</evidence>
<dbReference type="Proteomes" id="UP000003233">
    <property type="component" value="Unassembled WGS sequence"/>
</dbReference>
<evidence type="ECO:0000313" key="1">
    <source>
        <dbReference type="EMBL" id="EHO77174.1"/>
    </source>
</evidence>
<organism evidence="1 2">
    <name type="scientific">Fusobacterium ulcerans 12-1B</name>
    <dbReference type="NCBI Taxonomy" id="457404"/>
    <lineage>
        <taxon>Bacteria</taxon>
        <taxon>Fusobacteriati</taxon>
        <taxon>Fusobacteriota</taxon>
        <taxon>Fusobacteriia</taxon>
        <taxon>Fusobacteriales</taxon>
        <taxon>Fusobacteriaceae</taxon>
        <taxon>Fusobacterium</taxon>
    </lineage>
</organism>
<sequence length="186" mass="22463">MRIALTHKYNKEKQYFILEKNNITFQDMIKVLAKLLVIECSLDQSSSIYIKKIIEILINNLNFSSDLKEYQYKDIRKMGKIYELDFWDIKENFNDIEISKDKNAIYKIDMFLLWEIYICGENYIELEKEIEENKDGLTGKLYKTIYKGIFKEKMAYFKRSIAELKEIPKSEKLKKWFQEEENGEKI</sequence>
<accession>H1PYI5</accession>
<dbReference type="PATRIC" id="fig|457404.5.peg.3546"/>
<dbReference type="EMBL" id="AGWJ02000035">
    <property type="protein sequence ID" value="EHO77174.1"/>
    <property type="molecule type" value="Genomic_DNA"/>
</dbReference>
<dbReference type="RefSeq" id="WP_008699417.1">
    <property type="nucleotide sequence ID" value="NZ_KE161012.1"/>
</dbReference>
<keyword evidence="2" id="KW-1185">Reference proteome</keyword>
<gene>
    <name evidence="1" type="ORF">HMPREF0402_03478</name>
</gene>
<reference evidence="1 2" key="1">
    <citation type="submission" date="2012-07" db="EMBL/GenBank/DDBJ databases">
        <title>The Genome Sequence of Fusobacterium ulcerans 12_1B.</title>
        <authorList>
            <consortium name="The Broad Institute Genome Sequencing Platform"/>
            <person name="Earl A."/>
            <person name="Ward D."/>
            <person name="Feldgarden M."/>
            <person name="Gevers D."/>
            <person name="Strauss J."/>
            <person name="Ambrose C.E."/>
            <person name="Allen-Vercoe E."/>
            <person name="Walker B."/>
            <person name="Young S.K."/>
            <person name="Zeng Q."/>
            <person name="Gargeya S."/>
            <person name="Fitzgerald M."/>
            <person name="Haas B."/>
            <person name="Abouelleil A."/>
            <person name="Alvarado L."/>
            <person name="Arachchi H.M."/>
            <person name="Berlin A.M."/>
            <person name="Chapman S.B."/>
            <person name="Goldberg J."/>
            <person name="Griggs A."/>
            <person name="Gujja S."/>
            <person name="Hansen M."/>
            <person name="Howarth C."/>
            <person name="Imamovic A."/>
            <person name="Larimer J."/>
            <person name="McCowen C."/>
            <person name="Montmayeur A."/>
            <person name="Murphy C."/>
            <person name="Neiman D."/>
            <person name="Pearson M."/>
            <person name="Priest M."/>
            <person name="Roberts A."/>
            <person name="Saif S."/>
            <person name="Shea T."/>
            <person name="Sisk P."/>
            <person name="Sykes S."/>
            <person name="Wortman J."/>
            <person name="Nusbaum C."/>
            <person name="Birren B."/>
        </authorList>
    </citation>
    <scope>NUCLEOTIDE SEQUENCE [LARGE SCALE GENOMIC DNA]</scope>
    <source>
        <strain evidence="1 2">12_1B</strain>
    </source>
</reference>
<dbReference type="BioCyc" id="FSP457404-HMP:GTSQ-3533-MONOMER"/>
<proteinExistence type="predicted"/>
<dbReference type="HOGENOM" id="CLU_1452478_0_0_0"/>